<accession>A0A5N7MTW3</accession>
<keyword evidence="3" id="KW-1185">Reference proteome</keyword>
<dbReference type="InterPro" id="IPR013597">
    <property type="entry name" value="Mat_intron_G2"/>
</dbReference>
<dbReference type="GO" id="GO:0003964">
    <property type="term" value="F:RNA-directed DNA polymerase activity"/>
    <property type="evidence" value="ECO:0007669"/>
    <property type="project" value="UniProtKB-KW"/>
</dbReference>
<gene>
    <name evidence="2" type="ORF">FS320_33805</name>
</gene>
<feature type="non-terminal residue" evidence="2">
    <location>
        <position position="1"/>
    </location>
</feature>
<dbReference type="SUPFAM" id="SSF56672">
    <property type="entry name" value="DNA/RNA polymerases"/>
    <property type="match status" value="1"/>
</dbReference>
<dbReference type="EMBL" id="VOSK01000283">
    <property type="protein sequence ID" value="MPR29909.1"/>
    <property type="molecule type" value="Genomic_DNA"/>
</dbReference>
<keyword evidence="2" id="KW-0808">Transferase</keyword>
<keyword evidence="2" id="KW-0548">Nucleotidyltransferase</keyword>
<evidence type="ECO:0000313" key="2">
    <source>
        <dbReference type="EMBL" id="MPR29909.1"/>
    </source>
</evidence>
<organism evidence="2 3">
    <name type="scientific">Microvirga tunisiensis</name>
    <dbReference type="NCBI Taxonomy" id="2108360"/>
    <lineage>
        <taxon>Bacteria</taxon>
        <taxon>Pseudomonadati</taxon>
        <taxon>Pseudomonadota</taxon>
        <taxon>Alphaproteobacteria</taxon>
        <taxon>Hyphomicrobiales</taxon>
        <taxon>Methylobacteriaceae</taxon>
        <taxon>Microvirga</taxon>
    </lineage>
</organism>
<dbReference type="AlphaFoldDB" id="A0A5N7MTW3"/>
<evidence type="ECO:0000259" key="1">
    <source>
        <dbReference type="Pfam" id="PF08388"/>
    </source>
</evidence>
<dbReference type="Proteomes" id="UP000403266">
    <property type="component" value="Unassembled WGS sequence"/>
</dbReference>
<feature type="domain" description="Group II intron maturase-specific" evidence="1">
    <location>
        <begin position="63"/>
        <end position="140"/>
    </location>
</feature>
<protein>
    <submittedName>
        <fullName evidence="2">Group II intron reverse transcriptase/maturase</fullName>
    </submittedName>
</protein>
<keyword evidence="2" id="KW-0695">RNA-directed DNA polymerase</keyword>
<dbReference type="Pfam" id="PF08388">
    <property type="entry name" value="GIIM"/>
    <property type="match status" value="1"/>
</dbReference>
<name>A0A5N7MTW3_9HYPH</name>
<comment type="caution">
    <text evidence="2">The sequence shown here is derived from an EMBL/GenBank/DDBJ whole genome shotgun (WGS) entry which is preliminary data.</text>
</comment>
<reference evidence="2 3" key="1">
    <citation type="journal article" date="2019" name="Syst. Appl. Microbiol.">
        <title>Microvirga tunisiensis sp. nov., a root nodule symbiotic bacterium isolated from Lupinus micranthus and L. luteus grown in Northern Tunisia.</title>
        <authorList>
            <person name="Msaddak A."/>
            <person name="Rejili M."/>
            <person name="Duran D."/>
            <person name="Mars M."/>
            <person name="Palacios J.M."/>
            <person name="Ruiz-Argueso T."/>
            <person name="Rey L."/>
            <person name="Imperial J."/>
        </authorList>
    </citation>
    <scope>NUCLEOTIDE SEQUENCE [LARGE SCALE GENOMIC DNA]</scope>
    <source>
        <strain evidence="2 3">Lmie10</strain>
    </source>
</reference>
<proteinExistence type="predicted"/>
<dbReference type="RefSeq" id="WP_274597254.1">
    <property type="nucleotide sequence ID" value="NZ_VOSJ01000307.1"/>
</dbReference>
<dbReference type="InterPro" id="IPR043502">
    <property type="entry name" value="DNA/RNA_pol_sf"/>
</dbReference>
<evidence type="ECO:0000313" key="3">
    <source>
        <dbReference type="Proteomes" id="UP000403266"/>
    </source>
</evidence>
<sequence length="189" mass="21715">YVRSPRAGERVMASVTRFLERRLKLKVNTAKSAVASPTERKFLGFSFLDRGRIRRCVAPQALARFKQRVRELTRRSGGRSLAQIAPELSRYLIGWRGYFGFCETPSQLRDLDRWIRRRLRAIVWKQWKYGTNRFAELRRRGIGKDLAAQTAGSPHGPWRLSNSPALSFAFPNAFFKGLGLGSIYVKPVE</sequence>